<reference evidence="5 6" key="1">
    <citation type="submission" date="2020-08" db="EMBL/GenBank/DDBJ databases">
        <title>A Genomic Blueprint of the Chicken Gut Microbiome.</title>
        <authorList>
            <person name="Gilroy R."/>
            <person name="Ravi A."/>
            <person name="Getino M."/>
            <person name="Pursley I."/>
            <person name="Horton D.L."/>
            <person name="Alikhan N.-F."/>
            <person name="Baker D."/>
            <person name="Gharbi K."/>
            <person name="Hall N."/>
            <person name="Watson M."/>
            <person name="Adriaenssens E.M."/>
            <person name="Foster-Nyarko E."/>
            <person name="Jarju S."/>
            <person name="Secka A."/>
            <person name="Antonio M."/>
            <person name="Oren A."/>
            <person name="Chaudhuri R."/>
            <person name="La Ragione R.M."/>
            <person name="Hildebrand F."/>
            <person name="Pallen M.J."/>
        </authorList>
    </citation>
    <scope>NUCLEOTIDE SEQUENCE [LARGE SCALE GENOMIC DNA]</scope>
    <source>
        <strain evidence="5 6">Sa1BUA8</strain>
    </source>
</reference>
<dbReference type="GO" id="GO:0003677">
    <property type="term" value="F:DNA binding"/>
    <property type="evidence" value="ECO:0007669"/>
    <property type="project" value="UniProtKB-KW"/>
</dbReference>
<dbReference type="SUPFAM" id="SSF56349">
    <property type="entry name" value="DNA breaking-rejoining enzymes"/>
    <property type="match status" value="1"/>
</dbReference>
<sequence>MDDLRVSARSAPASNVVSLDPVQAVLDAMLEGWGRQQRARFLREATITARLRLVRRFVDFSGLYPWQWGPAEGEAWISFLRSGSAPRALSTLRNYEISIRMFCAYVRDPRYEWDVECVRRFGAAPQEVFHEENSVLHRDEYEGEPRRRPLTFDEVQALFDAADGLVEEIRRRGRKGSLSALRDSALLKTCYAFGLRRGELFGADLVDFRGNAKAPRFGRVGTFAVRHGKASRGGPSKRRTVLLVPEMDWVVDVLAGYLQEVRGPLGKDASSALWVSERGSRLSRRAINEAFATARDVAGLDPGLDLHCLRHSYVTHLIEFDYPVRFVQEQVGHAHASTTSIYTGVSASYRNQLLARALDTIYGDHLEDA</sequence>
<protein>
    <submittedName>
        <fullName evidence="5">Tyrosine-type recombinase/integrase</fullName>
    </submittedName>
</protein>
<dbReference type="InterPro" id="IPR002104">
    <property type="entry name" value="Integrase_catalytic"/>
</dbReference>
<dbReference type="Pfam" id="PF00589">
    <property type="entry name" value="Phage_integrase"/>
    <property type="match status" value="1"/>
</dbReference>
<comment type="caution">
    <text evidence="5">The sequence shown here is derived from an EMBL/GenBank/DDBJ whole genome shotgun (WGS) entry which is preliminary data.</text>
</comment>
<dbReference type="PROSITE" id="PS51898">
    <property type="entry name" value="TYR_RECOMBINASE"/>
    <property type="match status" value="1"/>
</dbReference>
<dbReference type="PANTHER" id="PTHR30349:SF41">
    <property type="entry name" value="INTEGRASE_RECOMBINASE PROTEIN MJ0367-RELATED"/>
    <property type="match status" value="1"/>
</dbReference>
<dbReference type="InterPro" id="IPR013762">
    <property type="entry name" value="Integrase-like_cat_sf"/>
</dbReference>
<evidence type="ECO:0000256" key="3">
    <source>
        <dbReference type="ARBA" id="ARBA00023172"/>
    </source>
</evidence>
<organism evidence="5 6">
    <name type="scientific">Oerskovia douganii</name>
    <dbReference type="NCBI Taxonomy" id="2762210"/>
    <lineage>
        <taxon>Bacteria</taxon>
        <taxon>Bacillati</taxon>
        <taxon>Actinomycetota</taxon>
        <taxon>Actinomycetes</taxon>
        <taxon>Micrococcales</taxon>
        <taxon>Cellulomonadaceae</taxon>
        <taxon>Oerskovia</taxon>
    </lineage>
</organism>
<dbReference type="Gene3D" id="1.10.443.10">
    <property type="entry name" value="Intergrase catalytic core"/>
    <property type="match status" value="1"/>
</dbReference>
<dbReference type="Proteomes" id="UP000822993">
    <property type="component" value="Unassembled WGS sequence"/>
</dbReference>
<comment type="similarity">
    <text evidence="1">Belongs to the 'phage' integrase family.</text>
</comment>
<accession>A0A9D5UCZ2</accession>
<dbReference type="InterPro" id="IPR050090">
    <property type="entry name" value="Tyrosine_recombinase_XerCD"/>
</dbReference>
<dbReference type="AlphaFoldDB" id="A0A9D5UCZ2"/>
<dbReference type="GO" id="GO:0006310">
    <property type="term" value="P:DNA recombination"/>
    <property type="evidence" value="ECO:0007669"/>
    <property type="project" value="UniProtKB-KW"/>
</dbReference>
<evidence type="ECO:0000313" key="6">
    <source>
        <dbReference type="Proteomes" id="UP000822993"/>
    </source>
</evidence>
<feature type="domain" description="Tyr recombinase" evidence="4">
    <location>
        <begin position="145"/>
        <end position="359"/>
    </location>
</feature>
<evidence type="ECO:0000256" key="1">
    <source>
        <dbReference type="ARBA" id="ARBA00008857"/>
    </source>
</evidence>
<dbReference type="RefSeq" id="WP_193721467.1">
    <property type="nucleotide sequence ID" value="NZ_JACSPN010000039.1"/>
</dbReference>
<name>A0A9D5UCZ2_9CELL</name>
<evidence type="ECO:0000313" key="5">
    <source>
        <dbReference type="EMBL" id="MBE7702275.1"/>
    </source>
</evidence>
<keyword evidence="3" id="KW-0233">DNA recombination</keyword>
<dbReference type="InterPro" id="IPR011010">
    <property type="entry name" value="DNA_brk_join_enz"/>
</dbReference>
<evidence type="ECO:0000256" key="2">
    <source>
        <dbReference type="ARBA" id="ARBA00023125"/>
    </source>
</evidence>
<dbReference type="PANTHER" id="PTHR30349">
    <property type="entry name" value="PHAGE INTEGRASE-RELATED"/>
    <property type="match status" value="1"/>
</dbReference>
<dbReference type="EMBL" id="JACSPN010000039">
    <property type="protein sequence ID" value="MBE7702275.1"/>
    <property type="molecule type" value="Genomic_DNA"/>
</dbReference>
<keyword evidence="6" id="KW-1185">Reference proteome</keyword>
<gene>
    <name evidence="5" type="ORF">H9623_18445</name>
</gene>
<keyword evidence="2" id="KW-0238">DNA-binding</keyword>
<proteinExistence type="inferred from homology"/>
<dbReference type="GO" id="GO:0015074">
    <property type="term" value="P:DNA integration"/>
    <property type="evidence" value="ECO:0007669"/>
    <property type="project" value="InterPro"/>
</dbReference>
<evidence type="ECO:0000259" key="4">
    <source>
        <dbReference type="PROSITE" id="PS51898"/>
    </source>
</evidence>